<evidence type="ECO:0000256" key="4">
    <source>
        <dbReference type="ARBA" id="ARBA00023125"/>
    </source>
</evidence>
<proteinExistence type="predicted"/>
<evidence type="ECO:0000256" key="1">
    <source>
        <dbReference type="ARBA" id="ARBA00022723"/>
    </source>
</evidence>
<evidence type="ECO:0000256" key="2">
    <source>
        <dbReference type="ARBA" id="ARBA00022771"/>
    </source>
</evidence>
<dbReference type="Pfam" id="PF25512">
    <property type="entry name" value="zf-CCCH_AtC3H23"/>
    <property type="match status" value="1"/>
</dbReference>
<dbReference type="PANTHER" id="PTHR14493">
    <property type="entry name" value="UNKEMPT FAMILY MEMBER"/>
    <property type="match status" value="1"/>
</dbReference>
<keyword evidence="1" id="KW-0479">Metal-binding</keyword>
<dbReference type="Proteomes" id="UP000823775">
    <property type="component" value="Unassembled WGS sequence"/>
</dbReference>
<evidence type="ECO:0000313" key="7">
    <source>
        <dbReference type="Proteomes" id="UP000823775"/>
    </source>
</evidence>
<comment type="caution">
    <text evidence="6">The sequence shown here is derived from an EMBL/GenBank/DDBJ whole genome shotgun (WGS) entry which is preliminary data.</text>
</comment>
<dbReference type="PANTHER" id="PTHR14493:SF117">
    <property type="entry name" value="C3H1-TYPE DOMAIN-CONTAINING PROTEIN"/>
    <property type="match status" value="1"/>
</dbReference>
<dbReference type="EMBL" id="JACEIK010000026">
    <property type="protein sequence ID" value="MCD7447046.1"/>
    <property type="molecule type" value="Genomic_DNA"/>
</dbReference>
<gene>
    <name evidence="6" type="ORF">HAX54_021679</name>
</gene>
<keyword evidence="3" id="KW-0862">Zinc</keyword>
<keyword evidence="2" id="KW-0863">Zinc-finger</keyword>
<name>A0ABS8RJU7_DATST</name>
<evidence type="ECO:0000256" key="3">
    <source>
        <dbReference type="ARBA" id="ARBA00022833"/>
    </source>
</evidence>
<accession>A0ABS8RJU7</accession>
<dbReference type="InterPro" id="IPR045234">
    <property type="entry name" value="Unkempt-like"/>
</dbReference>
<feature type="domain" description="AtC3H23-like CCCH zinc finger" evidence="5">
    <location>
        <begin position="45"/>
        <end position="78"/>
    </location>
</feature>
<evidence type="ECO:0000313" key="6">
    <source>
        <dbReference type="EMBL" id="MCD7447046.1"/>
    </source>
</evidence>
<keyword evidence="7" id="KW-1185">Reference proteome</keyword>
<keyword evidence="4" id="KW-0238">DNA-binding</keyword>
<reference evidence="6 7" key="1">
    <citation type="journal article" date="2021" name="BMC Genomics">
        <title>Datura genome reveals duplications of psychoactive alkaloid biosynthetic genes and high mutation rate following tissue culture.</title>
        <authorList>
            <person name="Rajewski A."/>
            <person name="Carter-House D."/>
            <person name="Stajich J."/>
            <person name="Litt A."/>
        </authorList>
    </citation>
    <scope>NUCLEOTIDE SEQUENCE [LARGE SCALE GENOMIC DNA]</scope>
    <source>
        <strain evidence="6">AR-01</strain>
    </source>
</reference>
<evidence type="ECO:0000259" key="5">
    <source>
        <dbReference type="Pfam" id="PF25512"/>
    </source>
</evidence>
<protein>
    <recommendedName>
        <fullName evidence="5">AtC3H23-like CCCH zinc finger domain-containing protein</fullName>
    </recommendedName>
</protein>
<sequence length="315" mass="36610">MAYMNDLHLNYYSSPISYRQQLWGQGASHNNFHEFIHQGLYETDEFCMFAYKIKKCTNLYSHDWTFCPFTHQGEKARRRDPRQYNYLPISCPAYKFASCIKGDNCELCHGVFEYWLHPAKYRTQPCRFGTSCDRQVCFFAHTLKELRLETKYNWCYIHQYPLHIQPYPDILIENRPNGNWMIISCNPLALSLPHDQYYGTSISRHGDSSTPQQIPQQNTSTFELFVPPTPTSQSQSRIDQRVQNENNFSLFSASHAKLIEELKNLEIGTTSQAKVNTMHDIKGKRHVEFESGDQEFSNINWVANLLGGTGSSMGI</sequence>
<dbReference type="InterPro" id="IPR057444">
    <property type="entry name" value="Znf-CCCH_AtC3H23-like"/>
</dbReference>
<organism evidence="6 7">
    <name type="scientific">Datura stramonium</name>
    <name type="common">Jimsonweed</name>
    <name type="synonym">Common thornapple</name>
    <dbReference type="NCBI Taxonomy" id="4076"/>
    <lineage>
        <taxon>Eukaryota</taxon>
        <taxon>Viridiplantae</taxon>
        <taxon>Streptophyta</taxon>
        <taxon>Embryophyta</taxon>
        <taxon>Tracheophyta</taxon>
        <taxon>Spermatophyta</taxon>
        <taxon>Magnoliopsida</taxon>
        <taxon>eudicotyledons</taxon>
        <taxon>Gunneridae</taxon>
        <taxon>Pentapetalae</taxon>
        <taxon>asterids</taxon>
        <taxon>lamiids</taxon>
        <taxon>Solanales</taxon>
        <taxon>Solanaceae</taxon>
        <taxon>Solanoideae</taxon>
        <taxon>Datureae</taxon>
        <taxon>Datura</taxon>
    </lineage>
</organism>